<dbReference type="InterPro" id="IPR018727">
    <property type="entry name" value="DUF2267"/>
</dbReference>
<evidence type="ECO:0000256" key="2">
    <source>
        <dbReference type="SAM" id="Phobius"/>
    </source>
</evidence>
<dbReference type="EMBL" id="BAAAGS010000062">
    <property type="protein sequence ID" value="GAA0554075.1"/>
    <property type="molecule type" value="Genomic_DNA"/>
</dbReference>
<evidence type="ECO:0008006" key="5">
    <source>
        <dbReference type="Google" id="ProtNLM"/>
    </source>
</evidence>
<sequence length="507" mass="54981">MKKDEFLAKVEQRGEYEGKEQAAHAVRAVLETLGERLTGDEAKDLAAQLPEGIAGLLSVRDSAQSLSVDEFLDKISSRLDKAGAEAVRSDASAVLTTVAESIEGGSSTTCSASCPPTTHLCSDIPNSRETQQMTISDRVVIGLEADPGPPTALAGQVAQRLPDMLARQVSDETTWEIKVSTDELTLDGDGRIPIEQRARERMPAEGWDVIVCLTDLPRRNGTQPVVADIRAEEGVALASLPAIGWARLLPHLANVLVHIIGMVVREKYGLSGHRPLAPSHHHVARRATERISPVRQVPSSDVDVQLTLSGVRGRARLLCGMARDNRPWRLVPSLSKAIAAAMATAAFGIFYPTMWSMADALSTARLALISFVAISAMVTWLVIDNGLWERGRDRNTREEAFLYNVATLLTLFIGVACMYIVLFALTWLASLAVTATPYLSAVLGHPADAGDYATLVWLASSMGTIAGAVGSSLETRNAVMRATYSKREQERRKRAQHRQQQTEHHAS</sequence>
<dbReference type="Gene3D" id="1.10.490.110">
    <property type="entry name" value="Uncharacterized conserved protein DUF2267"/>
    <property type="match status" value="1"/>
</dbReference>
<feature type="transmembrane region" description="Helical" evidence="2">
    <location>
        <begin position="400"/>
        <end position="432"/>
    </location>
</feature>
<name>A0ABP3NVA3_SACER</name>
<feature type="region of interest" description="Disordered" evidence="1">
    <location>
        <begin position="483"/>
        <end position="507"/>
    </location>
</feature>
<dbReference type="InterPro" id="IPR038282">
    <property type="entry name" value="DUF2267_sf"/>
</dbReference>
<evidence type="ECO:0000256" key="1">
    <source>
        <dbReference type="SAM" id="MobiDB-lite"/>
    </source>
</evidence>
<protein>
    <recommendedName>
        <fullName evidence="5">DUF2267 domain-containing protein</fullName>
    </recommendedName>
</protein>
<feature type="transmembrane region" description="Helical" evidence="2">
    <location>
        <begin position="452"/>
        <end position="473"/>
    </location>
</feature>
<dbReference type="Proteomes" id="UP001500729">
    <property type="component" value="Unassembled WGS sequence"/>
</dbReference>
<organism evidence="3 4">
    <name type="scientific">Saccharopolyspora erythraea</name>
    <name type="common">Streptomyces erythraeus</name>
    <dbReference type="NCBI Taxonomy" id="1836"/>
    <lineage>
        <taxon>Bacteria</taxon>
        <taxon>Bacillati</taxon>
        <taxon>Actinomycetota</taxon>
        <taxon>Actinomycetes</taxon>
        <taxon>Pseudonocardiales</taxon>
        <taxon>Pseudonocardiaceae</taxon>
        <taxon>Saccharopolyspora</taxon>
    </lineage>
</organism>
<dbReference type="RefSeq" id="WP_009949260.1">
    <property type="nucleotide sequence ID" value="NZ_BAAAGS010000062.1"/>
</dbReference>
<feature type="transmembrane region" description="Helical" evidence="2">
    <location>
        <begin position="333"/>
        <end position="354"/>
    </location>
</feature>
<reference evidence="4" key="1">
    <citation type="journal article" date="2019" name="Int. J. Syst. Evol. Microbiol.">
        <title>The Global Catalogue of Microorganisms (GCM) 10K type strain sequencing project: providing services to taxonomists for standard genome sequencing and annotation.</title>
        <authorList>
            <consortium name="The Broad Institute Genomics Platform"/>
            <consortium name="The Broad Institute Genome Sequencing Center for Infectious Disease"/>
            <person name="Wu L."/>
            <person name="Ma J."/>
        </authorList>
    </citation>
    <scope>NUCLEOTIDE SEQUENCE [LARGE SCALE GENOMIC DNA]</scope>
    <source>
        <strain evidence="4">JCM 10303</strain>
    </source>
</reference>
<feature type="transmembrane region" description="Helical" evidence="2">
    <location>
        <begin position="366"/>
        <end position="388"/>
    </location>
</feature>
<evidence type="ECO:0000313" key="4">
    <source>
        <dbReference type="Proteomes" id="UP001500729"/>
    </source>
</evidence>
<gene>
    <name evidence="3" type="ORF">GCM10009533_60110</name>
</gene>
<keyword evidence="2" id="KW-0812">Transmembrane</keyword>
<keyword evidence="2" id="KW-0472">Membrane</keyword>
<accession>A0ABP3NVA3</accession>
<evidence type="ECO:0000313" key="3">
    <source>
        <dbReference type="EMBL" id="GAA0554075.1"/>
    </source>
</evidence>
<dbReference type="Pfam" id="PF10025">
    <property type="entry name" value="DUF2267"/>
    <property type="match status" value="1"/>
</dbReference>
<proteinExistence type="predicted"/>
<keyword evidence="4" id="KW-1185">Reference proteome</keyword>
<keyword evidence="2" id="KW-1133">Transmembrane helix</keyword>
<comment type="caution">
    <text evidence="3">The sequence shown here is derived from an EMBL/GenBank/DDBJ whole genome shotgun (WGS) entry which is preliminary data.</text>
</comment>